<feature type="compositionally biased region" description="Basic and acidic residues" evidence="3">
    <location>
        <begin position="168"/>
        <end position="181"/>
    </location>
</feature>
<dbReference type="HOGENOM" id="CLU_035274_1_1_1"/>
<dbReference type="STRING" id="225164.V4B3I4"/>
<keyword evidence="1 2" id="KW-0694">RNA-binding</keyword>
<evidence type="ECO:0000259" key="4">
    <source>
        <dbReference type="PROSITE" id="PS50102"/>
    </source>
</evidence>
<dbReference type="OMA" id="MIPKTYT"/>
<dbReference type="RefSeq" id="XP_009047411.1">
    <property type="nucleotide sequence ID" value="XM_009049163.1"/>
</dbReference>
<name>V4B3I4_LOTGI</name>
<organism evidence="5 6">
    <name type="scientific">Lottia gigantea</name>
    <name type="common">Giant owl limpet</name>
    <dbReference type="NCBI Taxonomy" id="225164"/>
    <lineage>
        <taxon>Eukaryota</taxon>
        <taxon>Metazoa</taxon>
        <taxon>Spiralia</taxon>
        <taxon>Lophotrochozoa</taxon>
        <taxon>Mollusca</taxon>
        <taxon>Gastropoda</taxon>
        <taxon>Patellogastropoda</taxon>
        <taxon>Lottioidea</taxon>
        <taxon>Lottiidae</taxon>
        <taxon>Lottia</taxon>
    </lineage>
</organism>
<dbReference type="InterPro" id="IPR012677">
    <property type="entry name" value="Nucleotide-bd_a/b_plait_sf"/>
</dbReference>
<dbReference type="AlphaFoldDB" id="V4B3I4"/>
<dbReference type="PROSITE" id="PS50102">
    <property type="entry name" value="RRM"/>
    <property type="match status" value="3"/>
</dbReference>
<dbReference type="EMBL" id="KB200330">
    <property type="protein sequence ID" value="ESP01921.1"/>
    <property type="molecule type" value="Genomic_DNA"/>
</dbReference>
<dbReference type="InterPro" id="IPR034203">
    <property type="entry name" value="RBM45_RRM1"/>
</dbReference>
<feature type="non-terminal residue" evidence="5">
    <location>
        <position position="1"/>
    </location>
</feature>
<evidence type="ECO:0000313" key="6">
    <source>
        <dbReference type="Proteomes" id="UP000030746"/>
    </source>
</evidence>
<protein>
    <recommendedName>
        <fullName evidence="4">RRM domain-containing protein</fullName>
    </recommendedName>
</protein>
<dbReference type="InterPro" id="IPR052462">
    <property type="entry name" value="SLIRP/GR-RBP-like"/>
</dbReference>
<evidence type="ECO:0000256" key="2">
    <source>
        <dbReference type="PROSITE-ProRule" id="PRU00176"/>
    </source>
</evidence>
<dbReference type="SUPFAM" id="SSF54928">
    <property type="entry name" value="RNA-binding domain, RBD"/>
    <property type="match status" value="3"/>
</dbReference>
<proteinExistence type="predicted"/>
<dbReference type="Proteomes" id="UP000030746">
    <property type="component" value="Unassembled WGS sequence"/>
</dbReference>
<dbReference type="InterPro" id="IPR000504">
    <property type="entry name" value="RRM_dom"/>
</dbReference>
<gene>
    <name evidence="5" type="ORF">LOTGIDRAFT_92684</name>
</gene>
<dbReference type="Pfam" id="PF00076">
    <property type="entry name" value="RRM_1"/>
    <property type="match status" value="3"/>
</dbReference>
<feature type="domain" description="RRM" evidence="4">
    <location>
        <begin position="99"/>
        <end position="185"/>
    </location>
</feature>
<keyword evidence="6" id="KW-1185">Reference proteome</keyword>
<dbReference type="InterPro" id="IPR035979">
    <property type="entry name" value="RBD_domain_sf"/>
</dbReference>
<sequence>DLPANSRLFVICGKGAEDSAFREAFSKYGEVEDVWVVKDRRTNEDKGVVYVKMSKTSEAALAMESLNGQKIPNHHGTLKVVVASNKSEGSRNDAREEEKTLRLFVIVPKTYNEADLRKEFEQFGDLEHVNIVTDRNTGNNKGFGYVKYRRPYHAALAFEGCDPSFKPKFADPPRSKNDHDNSFNGGAGGFGGNRDRSNDRYGGGMGMDRSPRGARGRLFLNIMMSPSNNDTRLQIVASPGLSNAYLARLANLVPGLEYCDLNEQTGMAYVRYTSPQCAAYARDKLDGFEYPIGSRLMVRYPEEGTEARGYGSKRYVCGSEPRERVQYCNIPLPLPQPLRTEDSLVEQRLFIVCQPAAVQEQILRDAFCRFGNLIDVYLLAGRNYGYAKYATKEDAMRAIQSLHGQNLAGQRIKVLEAEPPKS</sequence>
<evidence type="ECO:0000313" key="5">
    <source>
        <dbReference type="EMBL" id="ESP01921.1"/>
    </source>
</evidence>
<dbReference type="Gene3D" id="3.30.70.330">
    <property type="match status" value="3"/>
</dbReference>
<accession>V4B3I4</accession>
<dbReference type="KEGG" id="lgi:LOTGIDRAFT_92684"/>
<evidence type="ECO:0000256" key="1">
    <source>
        <dbReference type="ARBA" id="ARBA00022884"/>
    </source>
</evidence>
<dbReference type="GeneID" id="20252953"/>
<dbReference type="OrthoDB" id="78437at2759"/>
<dbReference type="GO" id="GO:0003723">
    <property type="term" value="F:RNA binding"/>
    <property type="evidence" value="ECO:0007669"/>
    <property type="project" value="UniProtKB-UniRule"/>
</dbReference>
<feature type="non-terminal residue" evidence="5">
    <location>
        <position position="422"/>
    </location>
</feature>
<dbReference type="CDD" id="cd12366">
    <property type="entry name" value="RRM1_RBM45"/>
    <property type="match status" value="1"/>
</dbReference>
<evidence type="ECO:0000256" key="3">
    <source>
        <dbReference type="SAM" id="MobiDB-lite"/>
    </source>
</evidence>
<feature type="region of interest" description="Disordered" evidence="3">
    <location>
        <begin position="168"/>
        <end position="208"/>
    </location>
</feature>
<reference evidence="5 6" key="1">
    <citation type="journal article" date="2013" name="Nature">
        <title>Insights into bilaterian evolution from three spiralian genomes.</title>
        <authorList>
            <person name="Simakov O."/>
            <person name="Marletaz F."/>
            <person name="Cho S.J."/>
            <person name="Edsinger-Gonzales E."/>
            <person name="Havlak P."/>
            <person name="Hellsten U."/>
            <person name="Kuo D.H."/>
            <person name="Larsson T."/>
            <person name="Lv J."/>
            <person name="Arendt D."/>
            <person name="Savage R."/>
            <person name="Osoegawa K."/>
            <person name="de Jong P."/>
            <person name="Grimwood J."/>
            <person name="Chapman J.A."/>
            <person name="Shapiro H."/>
            <person name="Aerts A."/>
            <person name="Otillar R.P."/>
            <person name="Terry A.Y."/>
            <person name="Boore J.L."/>
            <person name="Grigoriev I.V."/>
            <person name="Lindberg D.R."/>
            <person name="Seaver E.C."/>
            <person name="Weisblat D.A."/>
            <person name="Putnam N.H."/>
            <person name="Rokhsar D.S."/>
        </authorList>
    </citation>
    <scope>NUCLEOTIDE SEQUENCE [LARGE SCALE GENOMIC DNA]</scope>
</reference>
<dbReference type="CTD" id="20252953"/>
<feature type="domain" description="RRM" evidence="4">
    <location>
        <begin position="1"/>
        <end position="85"/>
    </location>
</feature>
<feature type="domain" description="RRM" evidence="4">
    <location>
        <begin position="347"/>
        <end position="419"/>
    </location>
</feature>
<dbReference type="SMART" id="SM00360">
    <property type="entry name" value="RRM"/>
    <property type="match status" value="3"/>
</dbReference>
<dbReference type="PANTHER" id="PTHR48027">
    <property type="entry name" value="HETEROGENEOUS NUCLEAR RIBONUCLEOPROTEIN 87F-RELATED"/>
    <property type="match status" value="1"/>
</dbReference>